<evidence type="ECO:0000313" key="2">
    <source>
        <dbReference type="EMBL" id="MFI8749082.1"/>
    </source>
</evidence>
<dbReference type="PANTHER" id="PTHR35191">
    <property type="entry name" value="PROPHAGE SIDE TAIL FIBER PROTEIN HOMOLOG STFQ-RELATED"/>
    <property type="match status" value="1"/>
</dbReference>
<dbReference type="InterPro" id="IPR051934">
    <property type="entry name" value="Phage_Tail_Fiber_Structural"/>
</dbReference>
<dbReference type="Pfam" id="PF12571">
    <property type="entry name" value="Phage_tail_fib"/>
    <property type="match status" value="1"/>
</dbReference>
<reference evidence="2 3" key="1">
    <citation type="submission" date="2024-10" db="EMBL/GenBank/DDBJ databases">
        <title>The Natural Products Discovery Center: Release of the First 8490 Sequenced Strains for Exploring Actinobacteria Biosynthetic Diversity.</title>
        <authorList>
            <person name="Kalkreuter E."/>
            <person name="Kautsar S.A."/>
            <person name="Yang D."/>
            <person name="Bader C.D."/>
            <person name="Teijaro C.N."/>
            <person name="Fluegel L."/>
            <person name="Davis C.M."/>
            <person name="Simpson J.R."/>
            <person name="Lauterbach L."/>
            <person name="Steele A.D."/>
            <person name="Gui C."/>
            <person name="Meng S."/>
            <person name="Li G."/>
            <person name="Viehrig K."/>
            <person name="Ye F."/>
            <person name="Su P."/>
            <person name="Kiefer A.F."/>
            <person name="Nichols A."/>
            <person name="Cepeda A.J."/>
            <person name="Yan W."/>
            <person name="Fan B."/>
            <person name="Jiang Y."/>
            <person name="Adhikari A."/>
            <person name="Zheng C.-J."/>
            <person name="Schuster L."/>
            <person name="Cowan T.M."/>
            <person name="Smanski M.J."/>
            <person name="Chevrette M.G."/>
            <person name="De Carvalho L.P.S."/>
            <person name="Shen B."/>
        </authorList>
    </citation>
    <scope>NUCLEOTIDE SEQUENCE [LARGE SCALE GENOMIC DNA]</scope>
    <source>
        <strain evidence="2 3">NPDC077409</strain>
    </source>
</reference>
<feature type="domain" description="Phage tail fibre protein N-terminal" evidence="1">
    <location>
        <begin position="1"/>
        <end position="148"/>
    </location>
</feature>
<protein>
    <submittedName>
        <fullName evidence="2">Phage tail protein</fullName>
    </submittedName>
</protein>
<keyword evidence="3" id="KW-1185">Reference proteome</keyword>
<proteinExistence type="predicted"/>
<gene>
    <name evidence="2" type="ORF">ACIGG6_03600</name>
</gene>
<dbReference type="PANTHER" id="PTHR35191:SF1">
    <property type="entry name" value="PROPHAGE SIDE TAIL FIBER PROTEIN HOMOLOG STFQ-RELATED"/>
    <property type="match status" value="1"/>
</dbReference>
<comment type="caution">
    <text evidence="2">The sequence shown here is derived from an EMBL/GenBank/DDBJ whole genome shotgun (WGS) entry which is preliminary data.</text>
</comment>
<organism evidence="2 3">
    <name type="scientific">Vreelandella lionensis</name>
    <dbReference type="NCBI Taxonomy" id="1144478"/>
    <lineage>
        <taxon>Bacteria</taxon>
        <taxon>Pseudomonadati</taxon>
        <taxon>Pseudomonadota</taxon>
        <taxon>Gammaproteobacteria</taxon>
        <taxon>Oceanospirillales</taxon>
        <taxon>Halomonadaceae</taxon>
        <taxon>Vreelandella</taxon>
    </lineage>
</organism>
<dbReference type="EMBL" id="JBITWC010000004">
    <property type="protein sequence ID" value="MFI8749082.1"/>
    <property type="molecule type" value="Genomic_DNA"/>
</dbReference>
<name>A0ABW8BS55_9GAMM</name>
<sequence length="234" mass="24948">MSQFFTLLTATGQDQLTQAMGFGQQIELTTMAVGDGNGQPAPPKENQTTLVNEVYRAGLASLAVDEQNPNWLVAELVIPTQVGGWTIREIGLFDINGNLFAVGNFPETYKPTLDAGSGREITVRMTIQVSDTASVTLSVDQSVVFATRTFVQSALTSHAQSRDHPDATTTAKGFVRLANNQTGAAGESTSHALTPASGKALVEQQLSGYGNTVNEKLATQAGAIRLRHYFMGQN</sequence>
<evidence type="ECO:0000259" key="1">
    <source>
        <dbReference type="Pfam" id="PF12571"/>
    </source>
</evidence>
<dbReference type="RefSeq" id="WP_399842315.1">
    <property type="nucleotide sequence ID" value="NZ_JBITWC010000004.1"/>
</dbReference>
<dbReference type="Proteomes" id="UP001614338">
    <property type="component" value="Unassembled WGS sequence"/>
</dbReference>
<accession>A0ABW8BS55</accession>
<evidence type="ECO:0000313" key="3">
    <source>
        <dbReference type="Proteomes" id="UP001614338"/>
    </source>
</evidence>
<dbReference type="InterPro" id="IPR022225">
    <property type="entry name" value="Phage_tail_fibre_N"/>
</dbReference>